<dbReference type="KEGG" id="ccai:NAS2_1390"/>
<comment type="similarity">
    <text evidence="2">Belongs to the transketolase family.</text>
</comment>
<dbReference type="InterPro" id="IPR051157">
    <property type="entry name" value="PDH/Transketolase"/>
</dbReference>
<dbReference type="GO" id="GO:0044272">
    <property type="term" value="P:sulfur compound biosynthetic process"/>
    <property type="evidence" value="ECO:0007669"/>
    <property type="project" value="UniProtKB-ARBA"/>
</dbReference>
<name>A0A4P2VFR6_9ARCH</name>
<dbReference type="GO" id="GO:0006082">
    <property type="term" value="P:organic acid metabolic process"/>
    <property type="evidence" value="ECO:0007669"/>
    <property type="project" value="UniProtKB-ARBA"/>
</dbReference>
<dbReference type="FunFam" id="3.40.50.970:FF:000129">
    <property type="entry name" value="Transketolase"/>
    <property type="match status" value="1"/>
</dbReference>
<dbReference type="GO" id="GO:0004802">
    <property type="term" value="F:transketolase activity"/>
    <property type="evidence" value="ECO:0007669"/>
    <property type="project" value="UniProtKB-EC"/>
</dbReference>
<dbReference type="SUPFAM" id="SSF52518">
    <property type="entry name" value="Thiamin diphosphate-binding fold (THDP-binding)"/>
    <property type="match status" value="1"/>
</dbReference>
<organism evidence="5 6">
    <name type="scientific">Conexivisphaera calida</name>
    <dbReference type="NCBI Taxonomy" id="1874277"/>
    <lineage>
        <taxon>Archaea</taxon>
        <taxon>Nitrososphaerota</taxon>
        <taxon>Conexivisphaeria</taxon>
        <taxon>Conexivisphaerales</taxon>
        <taxon>Conexivisphaeraceae</taxon>
        <taxon>Conexivisphaera</taxon>
    </lineage>
</organism>
<keyword evidence="3" id="KW-0786">Thiamine pyrophosphate</keyword>
<dbReference type="InterPro" id="IPR029061">
    <property type="entry name" value="THDP-binding"/>
</dbReference>
<dbReference type="Proteomes" id="UP000509448">
    <property type="component" value="Chromosome"/>
</dbReference>
<dbReference type="PANTHER" id="PTHR43825:SF1">
    <property type="entry name" value="TRANSKETOLASE-LIKE PYRIMIDINE-BINDING DOMAIN-CONTAINING PROTEIN"/>
    <property type="match status" value="1"/>
</dbReference>
<keyword evidence="5" id="KW-0808">Transferase</keyword>
<proteinExistence type="inferred from homology"/>
<feature type="domain" description="Transketolase-like pyrimidine-binding" evidence="4">
    <location>
        <begin position="1"/>
        <end position="153"/>
    </location>
</feature>
<evidence type="ECO:0000313" key="6">
    <source>
        <dbReference type="Proteomes" id="UP000509448"/>
    </source>
</evidence>
<dbReference type="PANTHER" id="PTHR43825">
    <property type="entry name" value="PYRUVATE DEHYDROGENASE E1 COMPONENT"/>
    <property type="match status" value="1"/>
</dbReference>
<evidence type="ECO:0000313" key="5">
    <source>
        <dbReference type="EMBL" id="BBE42777.1"/>
    </source>
</evidence>
<reference evidence="5 6" key="1">
    <citation type="journal article" date="2019" name="ISME J.">
        <title>Isolation and characterization of a thermophilic sulfur- and iron-reducing thaumarchaeote from a terrestrial acidic hot spring.</title>
        <authorList>
            <person name="Kato S."/>
            <person name="Itoh T."/>
            <person name="Yuki M."/>
            <person name="Nagamori M."/>
            <person name="Ohnishi M."/>
            <person name="Uematsu K."/>
            <person name="Suzuki K."/>
            <person name="Takashina T."/>
            <person name="Ohkuma M."/>
        </authorList>
    </citation>
    <scope>NUCLEOTIDE SEQUENCE [LARGE SCALE GENOMIC DNA]</scope>
    <source>
        <strain evidence="5 6">NAS-02</strain>
    </source>
</reference>
<gene>
    <name evidence="5" type="ORF">NAS2_1390</name>
</gene>
<evidence type="ECO:0000256" key="3">
    <source>
        <dbReference type="ARBA" id="ARBA00023052"/>
    </source>
</evidence>
<evidence type="ECO:0000256" key="1">
    <source>
        <dbReference type="ARBA" id="ARBA00001964"/>
    </source>
</evidence>
<evidence type="ECO:0000256" key="2">
    <source>
        <dbReference type="ARBA" id="ARBA00007131"/>
    </source>
</evidence>
<dbReference type="AlphaFoldDB" id="A0A4P2VFR6"/>
<evidence type="ECO:0000259" key="4">
    <source>
        <dbReference type="SMART" id="SM00861"/>
    </source>
</evidence>
<dbReference type="InterPro" id="IPR005475">
    <property type="entry name" value="Transketolase-like_Pyr-bd"/>
</dbReference>
<sequence>MATREAYGLALRDLGEEGEFVVLDADLSHSTMTGLFAERFPRRFVNVGISEQNLLAVAAGLAYSGKVVFASTFAVFATKAWDLLRIIAHDGLDVRVAVSHGGLSNGPDGWSHQSVEDVAVMRAIPNFRVVVPADAAETRGAVRAALAPGGPGTSG</sequence>
<dbReference type="SMART" id="SM00861">
    <property type="entry name" value="Transket_pyr"/>
    <property type="match status" value="1"/>
</dbReference>
<dbReference type="Pfam" id="PF02779">
    <property type="entry name" value="Transket_pyr"/>
    <property type="match status" value="1"/>
</dbReference>
<comment type="cofactor">
    <cofactor evidence="1">
        <name>thiamine diphosphate</name>
        <dbReference type="ChEBI" id="CHEBI:58937"/>
    </cofactor>
</comment>
<dbReference type="Gene3D" id="3.40.50.970">
    <property type="match status" value="1"/>
</dbReference>
<protein>
    <submittedName>
        <fullName evidence="5">Transketolase, C-terminal section</fullName>
        <ecNumber evidence="5">2.2.1.1</ecNumber>
    </submittedName>
</protein>
<dbReference type="EMBL" id="AP018732">
    <property type="protein sequence ID" value="BBE42777.1"/>
    <property type="molecule type" value="Genomic_DNA"/>
</dbReference>
<keyword evidence="6" id="KW-1185">Reference proteome</keyword>
<dbReference type="CDD" id="cd07033">
    <property type="entry name" value="TPP_PYR_DXS_TK_like"/>
    <property type="match status" value="1"/>
</dbReference>
<dbReference type="EC" id="2.2.1.1" evidence="5"/>
<accession>A0A4P2VFR6</accession>